<dbReference type="InterPro" id="IPR003661">
    <property type="entry name" value="HisK_dim/P_dom"/>
</dbReference>
<comment type="caution">
    <text evidence="16">The sequence shown here is derived from an EMBL/GenBank/DDBJ whole genome shotgun (WGS) entry which is preliminary data.</text>
</comment>
<comment type="subcellular location">
    <subcellularLocation>
        <location evidence="2">Membrane</location>
        <topology evidence="2">Multi-pass membrane protein</topology>
    </subcellularLocation>
</comment>
<accession>A0ABV2TFU3</accession>
<protein>
    <recommendedName>
        <fullName evidence="3">histidine kinase</fullName>
        <ecNumber evidence="3">2.7.13.3</ecNumber>
    </recommendedName>
</protein>
<evidence type="ECO:0000313" key="16">
    <source>
        <dbReference type="EMBL" id="MET7012790.1"/>
    </source>
</evidence>
<keyword evidence="7" id="KW-0547">Nucleotide-binding</keyword>
<dbReference type="Pfam" id="PF08521">
    <property type="entry name" value="2CSK_N"/>
    <property type="match status" value="1"/>
</dbReference>
<dbReference type="RefSeq" id="WP_354599249.1">
    <property type="nucleotide sequence ID" value="NZ_JBEWZI010000001.1"/>
</dbReference>
<keyword evidence="17" id="KW-1185">Reference proteome</keyword>
<evidence type="ECO:0000256" key="7">
    <source>
        <dbReference type="ARBA" id="ARBA00022741"/>
    </source>
</evidence>
<dbReference type="PROSITE" id="PS50885">
    <property type="entry name" value="HAMP"/>
    <property type="match status" value="1"/>
</dbReference>
<reference evidence="16 17" key="1">
    <citation type="submission" date="2024-07" db="EMBL/GenBank/DDBJ databases">
        <title>Uliginosibacterium flavum JJ3220;KACC:17644.</title>
        <authorList>
            <person name="Kim M.K."/>
        </authorList>
    </citation>
    <scope>NUCLEOTIDE SEQUENCE [LARGE SCALE GENOMIC DNA]</scope>
    <source>
        <strain evidence="16 17">KACC:17644</strain>
    </source>
</reference>
<dbReference type="CDD" id="cd00082">
    <property type="entry name" value="HisKA"/>
    <property type="match status" value="1"/>
</dbReference>
<evidence type="ECO:0000256" key="2">
    <source>
        <dbReference type="ARBA" id="ARBA00004141"/>
    </source>
</evidence>
<dbReference type="InterPro" id="IPR050428">
    <property type="entry name" value="TCS_sensor_his_kinase"/>
</dbReference>
<keyword evidence="4" id="KW-0597">Phosphoprotein</keyword>
<dbReference type="GO" id="GO:0005524">
    <property type="term" value="F:ATP binding"/>
    <property type="evidence" value="ECO:0007669"/>
    <property type="project" value="UniProtKB-KW"/>
</dbReference>
<evidence type="ECO:0000256" key="5">
    <source>
        <dbReference type="ARBA" id="ARBA00022679"/>
    </source>
</evidence>
<dbReference type="SMART" id="SM00387">
    <property type="entry name" value="HATPase_c"/>
    <property type="match status" value="1"/>
</dbReference>
<dbReference type="InterPro" id="IPR004358">
    <property type="entry name" value="Sig_transdc_His_kin-like_C"/>
</dbReference>
<name>A0ABV2TFU3_9RHOO</name>
<evidence type="ECO:0000256" key="8">
    <source>
        <dbReference type="ARBA" id="ARBA00022777"/>
    </source>
</evidence>
<feature type="domain" description="HAMP" evidence="15">
    <location>
        <begin position="172"/>
        <end position="224"/>
    </location>
</feature>
<dbReference type="Gene3D" id="3.30.565.10">
    <property type="entry name" value="Histidine kinase-like ATPase, C-terminal domain"/>
    <property type="match status" value="1"/>
</dbReference>
<evidence type="ECO:0000256" key="12">
    <source>
        <dbReference type="ARBA" id="ARBA00023136"/>
    </source>
</evidence>
<evidence type="ECO:0000259" key="15">
    <source>
        <dbReference type="PROSITE" id="PS50885"/>
    </source>
</evidence>
<evidence type="ECO:0000256" key="10">
    <source>
        <dbReference type="ARBA" id="ARBA00022989"/>
    </source>
</evidence>
<evidence type="ECO:0000256" key="13">
    <source>
        <dbReference type="SAM" id="Phobius"/>
    </source>
</evidence>
<dbReference type="Proteomes" id="UP001549691">
    <property type="component" value="Unassembled WGS sequence"/>
</dbReference>
<dbReference type="Pfam" id="PF00512">
    <property type="entry name" value="HisKA"/>
    <property type="match status" value="1"/>
</dbReference>
<gene>
    <name evidence="16" type="ORF">ABXR19_01220</name>
</gene>
<sequence length="443" mass="48460">MLFDSLKRRIVLLCIVALSVIWLGALAISYLDARKEVRELFDAHLAQAASLLAAQSGAELEEIDTDHAVDLHKYAHSVSFQIWNAGTHLGLHSANAPATALGTRDEGFSDREIDGVQWRVFTSWDQERENLIYVGEKVATRDHLLKEMVEHLLQPMLYALPLLALLLWLAVYLGLRPLDRVTAEIARRDPQRLDAVDAIGAPSEVRPLIGQLNQLLARIAESLDNTRRFTADAAHELRTPLAAIRAQAQVAQGSHARDEQDRAIQQVLRGCDLATHLIEQLLTLARLDASSRPACEPVELRALVAEVLAEVAASAVNTQVAVALEEGDSLQLQIQPGLIRVLLRNLLDNAIRYSPAGSEVSVAIHTGNRNAIIDVLDSGPGIPADQLERVFDRFHRVLGSAQPGSGLGLSIARRIAEIHGGSILIQPREEGAGLRVRTTLPVR</sequence>
<dbReference type="EMBL" id="JBEWZI010000001">
    <property type="protein sequence ID" value="MET7012790.1"/>
    <property type="molecule type" value="Genomic_DNA"/>
</dbReference>
<dbReference type="Gene3D" id="1.10.287.130">
    <property type="match status" value="1"/>
</dbReference>
<dbReference type="InterPro" id="IPR036097">
    <property type="entry name" value="HisK_dim/P_sf"/>
</dbReference>
<keyword evidence="9 16" id="KW-0067">ATP-binding</keyword>
<keyword evidence="8" id="KW-0418">Kinase</keyword>
<dbReference type="PANTHER" id="PTHR45436">
    <property type="entry name" value="SENSOR HISTIDINE KINASE YKOH"/>
    <property type="match status" value="1"/>
</dbReference>
<dbReference type="InterPro" id="IPR003594">
    <property type="entry name" value="HATPase_dom"/>
</dbReference>
<dbReference type="InterPro" id="IPR013727">
    <property type="entry name" value="2CSK_N"/>
</dbReference>
<dbReference type="Gene3D" id="1.20.5.1040">
    <property type="entry name" value="Sensor protein qsec"/>
    <property type="match status" value="1"/>
</dbReference>
<dbReference type="InterPro" id="IPR005467">
    <property type="entry name" value="His_kinase_dom"/>
</dbReference>
<dbReference type="Pfam" id="PF02518">
    <property type="entry name" value="HATPase_c"/>
    <property type="match status" value="1"/>
</dbReference>
<organism evidence="16 17">
    <name type="scientific">Uliginosibacterium flavum</name>
    <dbReference type="NCBI Taxonomy" id="1396831"/>
    <lineage>
        <taxon>Bacteria</taxon>
        <taxon>Pseudomonadati</taxon>
        <taxon>Pseudomonadota</taxon>
        <taxon>Betaproteobacteria</taxon>
        <taxon>Rhodocyclales</taxon>
        <taxon>Zoogloeaceae</taxon>
        <taxon>Uliginosibacterium</taxon>
    </lineage>
</organism>
<evidence type="ECO:0000256" key="4">
    <source>
        <dbReference type="ARBA" id="ARBA00022553"/>
    </source>
</evidence>
<dbReference type="PROSITE" id="PS50109">
    <property type="entry name" value="HIS_KIN"/>
    <property type="match status" value="1"/>
</dbReference>
<dbReference type="CDD" id="cd00075">
    <property type="entry name" value="HATPase"/>
    <property type="match status" value="1"/>
</dbReference>
<dbReference type="InterPro" id="IPR036890">
    <property type="entry name" value="HATPase_C_sf"/>
</dbReference>
<evidence type="ECO:0000313" key="17">
    <source>
        <dbReference type="Proteomes" id="UP001549691"/>
    </source>
</evidence>
<proteinExistence type="predicted"/>
<dbReference type="PRINTS" id="PR00344">
    <property type="entry name" value="BCTRLSENSOR"/>
</dbReference>
<dbReference type="SMART" id="SM00388">
    <property type="entry name" value="HisKA"/>
    <property type="match status" value="1"/>
</dbReference>
<dbReference type="SUPFAM" id="SSF47384">
    <property type="entry name" value="Homodimeric domain of signal transducing histidine kinase"/>
    <property type="match status" value="1"/>
</dbReference>
<evidence type="ECO:0000259" key="14">
    <source>
        <dbReference type="PROSITE" id="PS50109"/>
    </source>
</evidence>
<keyword evidence="6 13" id="KW-0812">Transmembrane</keyword>
<comment type="catalytic activity">
    <reaction evidence="1">
        <text>ATP + protein L-histidine = ADP + protein N-phospho-L-histidine.</text>
        <dbReference type="EC" id="2.7.13.3"/>
    </reaction>
</comment>
<dbReference type="SUPFAM" id="SSF55874">
    <property type="entry name" value="ATPase domain of HSP90 chaperone/DNA topoisomerase II/histidine kinase"/>
    <property type="match status" value="1"/>
</dbReference>
<evidence type="ECO:0000256" key="1">
    <source>
        <dbReference type="ARBA" id="ARBA00000085"/>
    </source>
</evidence>
<keyword evidence="11" id="KW-0902">Two-component regulatory system</keyword>
<evidence type="ECO:0000256" key="9">
    <source>
        <dbReference type="ARBA" id="ARBA00022840"/>
    </source>
</evidence>
<evidence type="ECO:0000256" key="11">
    <source>
        <dbReference type="ARBA" id="ARBA00023012"/>
    </source>
</evidence>
<keyword evidence="5" id="KW-0808">Transferase</keyword>
<keyword evidence="12 13" id="KW-0472">Membrane</keyword>
<feature type="transmembrane region" description="Helical" evidence="13">
    <location>
        <begin position="156"/>
        <end position="175"/>
    </location>
</feature>
<dbReference type="EC" id="2.7.13.3" evidence="3"/>
<feature type="domain" description="Histidine kinase" evidence="14">
    <location>
        <begin position="232"/>
        <end position="443"/>
    </location>
</feature>
<evidence type="ECO:0000256" key="3">
    <source>
        <dbReference type="ARBA" id="ARBA00012438"/>
    </source>
</evidence>
<evidence type="ECO:0000256" key="6">
    <source>
        <dbReference type="ARBA" id="ARBA00022692"/>
    </source>
</evidence>
<dbReference type="PANTHER" id="PTHR45436:SF14">
    <property type="entry name" value="SENSOR PROTEIN QSEC"/>
    <property type="match status" value="1"/>
</dbReference>
<keyword evidence="10 13" id="KW-1133">Transmembrane helix</keyword>
<dbReference type="InterPro" id="IPR003660">
    <property type="entry name" value="HAMP_dom"/>
</dbReference>